<evidence type="ECO:0000313" key="2">
    <source>
        <dbReference type="EMBL" id="CAG9932884.1"/>
    </source>
</evidence>
<feature type="signal peptide" evidence="1">
    <location>
        <begin position="1"/>
        <end position="26"/>
    </location>
</feature>
<protein>
    <recommendedName>
        <fullName evidence="4">LTXXQ motif family protein</fullName>
    </recommendedName>
</protein>
<dbReference type="RefSeq" id="WP_239796764.1">
    <property type="nucleotide sequence ID" value="NZ_OU912926.1"/>
</dbReference>
<name>A0ABN8ALM8_9PROT</name>
<evidence type="ECO:0008006" key="4">
    <source>
        <dbReference type="Google" id="ProtNLM"/>
    </source>
</evidence>
<organism evidence="2 3">
    <name type="scientific">Candidatus Nitrotoga arctica</name>
    <dbReference type="NCBI Taxonomy" id="453162"/>
    <lineage>
        <taxon>Bacteria</taxon>
        <taxon>Pseudomonadati</taxon>
        <taxon>Pseudomonadota</taxon>
        <taxon>Betaproteobacteria</taxon>
        <taxon>Nitrosomonadales</taxon>
        <taxon>Gallionellaceae</taxon>
        <taxon>Candidatus Nitrotoga</taxon>
    </lineage>
</organism>
<dbReference type="Proteomes" id="UP000839052">
    <property type="component" value="Chromosome"/>
</dbReference>
<accession>A0ABN8ALM8</accession>
<sequence>MNISKSTLSTILGISLSVLLSNSVLANEKMGSKDQCRHSWGKKGGYAAHFDNRMSVLHTALQLTSAQEASWTEFLNKIKPVKMEAPAPQDWKNLSTPDRLDRRLSYVKAQEIKMTEHAAAVRAFYDTLTQDQKGIFDKQFQTHHRNS</sequence>
<gene>
    <name evidence="2" type="ORF">NTG6680_1631</name>
</gene>
<keyword evidence="3" id="KW-1185">Reference proteome</keyword>
<dbReference type="EMBL" id="OU912926">
    <property type="protein sequence ID" value="CAG9932884.1"/>
    <property type="molecule type" value="Genomic_DNA"/>
</dbReference>
<keyword evidence="1" id="KW-0732">Signal</keyword>
<reference evidence="2 3" key="1">
    <citation type="submission" date="2021-10" db="EMBL/GenBank/DDBJ databases">
        <authorList>
            <person name="Koch H."/>
        </authorList>
    </citation>
    <scope>NUCLEOTIDE SEQUENCE [LARGE SCALE GENOMIC DNA]</scope>
    <source>
        <strain evidence="2">6680</strain>
    </source>
</reference>
<evidence type="ECO:0000256" key="1">
    <source>
        <dbReference type="SAM" id="SignalP"/>
    </source>
</evidence>
<feature type="chain" id="PRO_5045829623" description="LTXXQ motif family protein" evidence="1">
    <location>
        <begin position="27"/>
        <end position="147"/>
    </location>
</feature>
<dbReference type="InterPro" id="IPR012899">
    <property type="entry name" value="LTXXQ"/>
</dbReference>
<dbReference type="Pfam" id="PF07813">
    <property type="entry name" value="LTXXQ"/>
    <property type="match status" value="1"/>
</dbReference>
<evidence type="ECO:0000313" key="3">
    <source>
        <dbReference type="Proteomes" id="UP000839052"/>
    </source>
</evidence>
<proteinExistence type="predicted"/>